<dbReference type="Pfam" id="PF05105">
    <property type="entry name" value="Phage_holin_4_1"/>
    <property type="match status" value="1"/>
</dbReference>
<feature type="transmembrane region" description="Helical" evidence="5">
    <location>
        <begin position="17"/>
        <end position="38"/>
    </location>
</feature>
<keyword evidence="3 5" id="KW-1133">Transmembrane helix</keyword>
<protein>
    <submittedName>
        <fullName evidence="6">Phage holin family protein</fullName>
    </submittedName>
</protein>
<name>A0A8I0A6Y0_9CLOT</name>
<evidence type="ECO:0000313" key="6">
    <source>
        <dbReference type="EMBL" id="MBC5640200.1"/>
    </source>
</evidence>
<evidence type="ECO:0000256" key="5">
    <source>
        <dbReference type="SAM" id="Phobius"/>
    </source>
</evidence>
<comment type="subcellular location">
    <subcellularLocation>
        <location evidence="1">Membrane</location>
        <topology evidence="1">Multi-pass membrane protein</topology>
    </subcellularLocation>
</comment>
<organism evidence="6 7">
    <name type="scientific">Clostridium lentum</name>
    <dbReference type="NCBI Taxonomy" id="2763037"/>
    <lineage>
        <taxon>Bacteria</taxon>
        <taxon>Bacillati</taxon>
        <taxon>Bacillota</taxon>
        <taxon>Clostridia</taxon>
        <taxon>Eubacteriales</taxon>
        <taxon>Clostridiaceae</taxon>
        <taxon>Clostridium</taxon>
    </lineage>
</organism>
<evidence type="ECO:0000256" key="2">
    <source>
        <dbReference type="ARBA" id="ARBA00022692"/>
    </source>
</evidence>
<dbReference type="RefSeq" id="WP_186835071.1">
    <property type="nucleotide sequence ID" value="NZ_JACOOQ010000010.1"/>
</dbReference>
<dbReference type="EMBL" id="JACOOQ010000010">
    <property type="protein sequence ID" value="MBC5640200.1"/>
    <property type="molecule type" value="Genomic_DNA"/>
</dbReference>
<sequence>MDLDLILQIKEQVTLEAIYIIFSVLVAFDIATGSFKSWKRGKFKSRSLRDGMFGSMAELMFLLICIIIAKLVPISHFIVYVILVVMILKELSSIIENLIECGAKVPMWLSKGLKVYNDKLDNINIEDIKKDAQ</sequence>
<evidence type="ECO:0000256" key="3">
    <source>
        <dbReference type="ARBA" id="ARBA00022989"/>
    </source>
</evidence>
<dbReference type="NCBIfam" id="TIGR01593">
    <property type="entry name" value="holin_tox_secr"/>
    <property type="match status" value="1"/>
</dbReference>
<dbReference type="Proteomes" id="UP000662088">
    <property type="component" value="Unassembled WGS sequence"/>
</dbReference>
<evidence type="ECO:0000256" key="4">
    <source>
        <dbReference type="ARBA" id="ARBA00023136"/>
    </source>
</evidence>
<feature type="transmembrane region" description="Helical" evidence="5">
    <location>
        <begin position="59"/>
        <end position="88"/>
    </location>
</feature>
<reference evidence="6" key="1">
    <citation type="submission" date="2020-08" db="EMBL/GenBank/DDBJ databases">
        <title>Genome public.</title>
        <authorList>
            <person name="Liu C."/>
            <person name="Sun Q."/>
        </authorList>
    </citation>
    <scope>NUCLEOTIDE SEQUENCE</scope>
    <source>
        <strain evidence="6">NSJ-42</strain>
    </source>
</reference>
<accession>A0A8I0A6Y0</accession>
<keyword evidence="2 5" id="KW-0812">Transmembrane</keyword>
<evidence type="ECO:0000256" key="1">
    <source>
        <dbReference type="ARBA" id="ARBA00004141"/>
    </source>
</evidence>
<keyword evidence="7" id="KW-1185">Reference proteome</keyword>
<dbReference type="GO" id="GO:0016020">
    <property type="term" value="C:membrane"/>
    <property type="evidence" value="ECO:0007669"/>
    <property type="project" value="UniProtKB-SubCell"/>
</dbReference>
<dbReference type="InterPro" id="IPR006480">
    <property type="entry name" value="Phage_holin_4_1"/>
</dbReference>
<comment type="caution">
    <text evidence="6">The sequence shown here is derived from an EMBL/GenBank/DDBJ whole genome shotgun (WGS) entry which is preliminary data.</text>
</comment>
<keyword evidence="4 5" id="KW-0472">Membrane</keyword>
<evidence type="ECO:0000313" key="7">
    <source>
        <dbReference type="Proteomes" id="UP000662088"/>
    </source>
</evidence>
<dbReference type="AlphaFoldDB" id="A0A8I0A6Y0"/>
<gene>
    <name evidence="6" type="ORF">H8R92_07095</name>
</gene>
<proteinExistence type="predicted"/>